<keyword evidence="2" id="KW-1185">Reference proteome</keyword>
<evidence type="ECO:0000313" key="1">
    <source>
        <dbReference type="EMBL" id="MDT2601707.1"/>
    </source>
</evidence>
<evidence type="ECO:0000313" key="2">
    <source>
        <dbReference type="Proteomes" id="UP001252875"/>
    </source>
</evidence>
<sequence length="342" mass="41197">MREEDIAYSDIDFLVRNLRNKNVRTKTVFCQVYHDLVWLQLAFTKDKKTILGNENRKLNLTEDIEYVEKVYKKLYWRSYYLFLFHFIYLDYTAKALLKHEKALVKDIDSKLEKDSEQYFKFIKEYAIFGENRDAVFQEDYSLFRANYYLLATYKSFVDAKKEYRALNKKGSNFNELLDIYVLEKHLEIRKEQMVDKNKIMMMYLTYNDNPNKSEEDRTSVYQTTITKDQLDFGPFSHKRARFIVSNFYQMKHYNSRLTIKEFLETEAGESVGRGTFLTYKKFYDQRYGKNTWDKTAAEKAYVKYAAELENNPFLKIDASLAKRLNVSQKALRNQIEKERRRV</sequence>
<comment type="caution">
    <text evidence="1">The sequence shown here is derived from an EMBL/GenBank/DDBJ whole genome shotgun (WGS) entry which is preliminary data.</text>
</comment>
<dbReference type="EMBL" id="JARPYI010000013">
    <property type="protein sequence ID" value="MDT2601707.1"/>
    <property type="molecule type" value="Genomic_DNA"/>
</dbReference>
<gene>
    <name evidence="1" type="ORF">P7D85_18150</name>
</gene>
<protein>
    <submittedName>
        <fullName evidence="1">Uncharacterized protein</fullName>
    </submittedName>
</protein>
<dbReference type="RefSeq" id="WP_311823375.1">
    <property type="nucleotide sequence ID" value="NZ_JARPYF010000013.1"/>
</dbReference>
<dbReference type="Proteomes" id="UP001252875">
    <property type="component" value="Unassembled WGS sequence"/>
</dbReference>
<accession>A0ABU3F3J3</accession>
<reference evidence="1 2" key="1">
    <citation type="submission" date="2023-03" db="EMBL/GenBank/DDBJ databases">
        <authorList>
            <person name="Shen W."/>
            <person name="Cai J."/>
        </authorList>
    </citation>
    <scope>NUCLEOTIDE SEQUENCE [LARGE SCALE GENOMIC DNA]</scope>
    <source>
        <strain evidence="1 2">D6-4</strain>
    </source>
</reference>
<organism evidence="1 2">
    <name type="scientific">Enterococcus hulanensis</name>
    <dbReference type="NCBI Taxonomy" id="2559929"/>
    <lineage>
        <taxon>Bacteria</taxon>
        <taxon>Bacillati</taxon>
        <taxon>Bacillota</taxon>
        <taxon>Bacilli</taxon>
        <taxon>Lactobacillales</taxon>
        <taxon>Enterococcaceae</taxon>
        <taxon>Enterococcus</taxon>
    </lineage>
</organism>
<name>A0ABU3F3J3_9ENTE</name>
<proteinExistence type="predicted"/>